<dbReference type="AlphaFoldDB" id="A0A1H2Y9J7"/>
<protein>
    <recommendedName>
        <fullName evidence="1">DUF7968 domain-containing protein</fullName>
    </recommendedName>
</protein>
<accession>A0A1H2Y9J7</accession>
<dbReference type="STRING" id="28442.SAMN05443574_11213"/>
<reference evidence="2 3" key="1">
    <citation type="submission" date="2016-10" db="EMBL/GenBank/DDBJ databases">
        <authorList>
            <person name="de Groot N.N."/>
        </authorList>
    </citation>
    <scope>NUCLEOTIDE SEQUENCE [LARGE SCALE GENOMIC DNA]</scope>
    <source>
        <strain evidence="2 3">DSM 3756</strain>
    </source>
</reference>
<sequence>MASVADRIVLSFAPSTADGDPWSGVDTEWIADELRGDTYQQYLRRAHGGPVAAGEEWDEFVSCGCATPQDVVLRVERVEGGTIVGDGTTLDVHPRDDAEVVPQ</sequence>
<gene>
    <name evidence="2" type="ORF">SAMN05443574_11213</name>
</gene>
<dbReference type="InterPro" id="IPR058274">
    <property type="entry name" value="DUF7968"/>
</dbReference>
<feature type="domain" description="DUF7968" evidence="1">
    <location>
        <begin position="27"/>
        <end position="99"/>
    </location>
</feature>
<evidence type="ECO:0000259" key="1">
    <source>
        <dbReference type="Pfam" id="PF25922"/>
    </source>
</evidence>
<dbReference type="EMBL" id="FNOF01000012">
    <property type="protein sequence ID" value="SDX01902.1"/>
    <property type="molecule type" value="Genomic_DNA"/>
</dbReference>
<organism evidence="2 3">
    <name type="scientific">Haloarcula vallismortis</name>
    <name type="common">Halobacterium vallismortis</name>
    <dbReference type="NCBI Taxonomy" id="28442"/>
    <lineage>
        <taxon>Archaea</taxon>
        <taxon>Methanobacteriati</taxon>
        <taxon>Methanobacteriota</taxon>
        <taxon>Stenosarchaea group</taxon>
        <taxon>Halobacteria</taxon>
        <taxon>Halobacteriales</taxon>
        <taxon>Haloarculaceae</taxon>
        <taxon>Haloarcula</taxon>
    </lineage>
</organism>
<dbReference type="Proteomes" id="UP000182573">
    <property type="component" value="Unassembled WGS sequence"/>
</dbReference>
<name>A0A1H2Y9J7_HALVA</name>
<dbReference type="RefSeq" id="WP_004518124.1">
    <property type="nucleotide sequence ID" value="NZ_FNOF01000012.1"/>
</dbReference>
<proteinExistence type="predicted"/>
<evidence type="ECO:0000313" key="3">
    <source>
        <dbReference type="Proteomes" id="UP000182573"/>
    </source>
</evidence>
<dbReference type="Pfam" id="PF25922">
    <property type="entry name" value="DUF7968"/>
    <property type="match status" value="1"/>
</dbReference>
<evidence type="ECO:0000313" key="2">
    <source>
        <dbReference type="EMBL" id="SDX01902.1"/>
    </source>
</evidence>